<protein>
    <recommendedName>
        <fullName evidence="7">Methyltransferase domain-containing protein</fullName>
    </recommendedName>
</protein>
<proteinExistence type="inferred from homology"/>
<comment type="pathway">
    <text evidence="1">Secondary metabolite biosynthesis.</text>
</comment>
<sequence length="289" mass="32920">MGDGAQPPAPRLTPRLSPKGMDITQIRDWAFIPGLPDETGPIRALLHTYSNIPQDEVDQHLLRIREEAWKVTKFPCIGRWKFLRLTDTSDACYRQVLFRLRLPKSRDALLDLGCCVGQALRQFHADGVDSSQLFGIDIEPRLIDIGYDLFNDRDQFKATFVIGDMADPDDKRPLQLQGMVTMIHADSFFHLFNWTQQLYIGCRLVAFLKQGTKNALIYGRQAGIKDVCSPADEIPYLHSQASFQRLWDEIGKMTKTKWKVEISFEDDIDPFPGIAIEVAAISFTIYQIA</sequence>
<evidence type="ECO:0008006" key="7">
    <source>
        <dbReference type="Google" id="ProtNLM"/>
    </source>
</evidence>
<dbReference type="PANTHER" id="PTHR35897:SF1">
    <property type="entry name" value="METHYLTRANSFERASE AUSD"/>
    <property type="match status" value="1"/>
</dbReference>
<evidence type="ECO:0000256" key="2">
    <source>
        <dbReference type="ARBA" id="ARBA00022679"/>
    </source>
</evidence>
<dbReference type="GO" id="GO:0016740">
    <property type="term" value="F:transferase activity"/>
    <property type="evidence" value="ECO:0007669"/>
    <property type="project" value="UniProtKB-KW"/>
</dbReference>
<evidence type="ECO:0000256" key="1">
    <source>
        <dbReference type="ARBA" id="ARBA00005179"/>
    </source>
</evidence>
<dbReference type="Proteomes" id="UP000616885">
    <property type="component" value="Unassembled WGS sequence"/>
</dbReference>
<evidence type="ECO:0000256" key="3">
    <source>
        <dbReference type="ARBA" id="ARBA00022691"/>
    </source>
</evidence>
<dbReference type="InterPro" id="IPR051654">
    <property type="entry name" value="Meroterpenoid_MTases"/>
</dbReference>
<organism evidence="5 6">
    <name type="scientific">Bionectria ochroleuca</name>
    <name type="common">Gliocladium roseum</name>
    <dbReference type="NCBI Taxonomy" id="29856"/>
    <lineage>
        <taxon>Eukaryota</taxon>
        <taxon>Fungi</taxon>
        <taxon>Dikarya</taxon>
        <taxon>Ascomycota</taxon>
        <taxon>Pezizomycotina</taxon>
        <taxon>Sordariomycetes</taxon>
        <taxon>Hypocreomycetidae</taxon>
        <taxon>Hypocreales</taxon>
        <taxon>Bionectriaceae</taxon>
        <taxon>Clonostachys</taxon>
    </lineage>
</organism>
<keyword evidence="2" id="KW-0808">Transferase</keyword>
<name>A0A8H7NF81_BIOOC</name>
<comment type="caution">
    <text evidence="5">The sequence shown here is derived from an EMBL/GenBank/DDBJ whole genome shotgun (WGS) entry which is preliminary data.</text>
</comment>
<evidence type="ECO:0000256" key="4">
    <source>
        <dbReference type="ARBA" id="ARBA00038314"/>
    </source>
</evidence>
<dbReference type="SUPFAM" id="SSF53335">
    <property type="entry name" value="S-adenosyl-L-methionine-dependent methyltransferases"/>
    <property type="match status" value="1"/>
</dbReference>
<evidence type="ECO:0000313" key="5">
    <source>
        <dbReference type="EMBL" id="KAF9754839.1"/>
    </source>
</evidence>
<reference evidence="5" key="1">
    <citation type="submission" date="2020-10" db="EMBL/GenBank/DDBJ databases">
        <title>High-Quality Genome Resource of Clonostachys rosea strain S41 by Oxford Nanopore Long-Read Sequencing.</title>
        <authorList>
            <person name="Wang H."/>
        </authorList>
    </citation>
    <scope>NUCLEOTIDE SEQUENCE</scope>
    <source>
        <strain evidence="5">S41</strain>
    </source>
</reference>
<accession>A0A8H7NF81</accession>
<dbReference type="EMBL" id="JADCTT010000003">
    <property type="protein sequence ID" value="KAF9754839.1"/>
    <property type="molecule type" value="Genomic_DNA"/>
</dbReference>
<comment type="similarity">
    <text evidence="4">Belongs to the class I-like SAM-binding methyltransferase superfamily.</text>
</comment>
<dbReference type="AlphaFoldDB" id="A0A8H7NF81"/>
<dbReference type="Gene3D" id="3.40.50.150">
    <property type="entry name" value="Vaccinia Virus protein VP39"/>
    <property type="match status" value="1"/>
</dbReference>
<evidence type="ECO:0000313" key="6">
    <source>
        <dbReference type="Proteomes" id="UP000616885"/>
    </source>
</evidence>
<dbReference type="InterPro" id="IPR029063">
    <property type="entry name" value="SAM-dependent_MTases_sf"/>
</dbReference>
<gene>
    <name evidence="5" type="ORF">IM811_010280</name>
</gene>
<dbReference type="PANTHER" id="PTHR35897">
    <property type="entry name" value="METHYLTRANSFERASE AUSD"/>
    <property type="match status" value="1"/>
</dbReference>
<keyword evidence="3" id="KW-0949">S-adenosyl-L-methionine</keyword>